<proteinExistence type="predicted"/>
<gene>
    <name evidence="2" type="ORF">NLI96_g13075</name>
</gene>
<evidence type="ECO:0000256" key="1">
    <source>
        <dbReference type="SAM" id="MobiDB-lite"/>
    </source>
</evidence>
<name>A0AAD5Y7M1_9APHY</name>
<reference evidence="2" key="1">
    <citation type="submission" date="2022-07" db="EMBL/GenBank/DDBJ databases">
        <title>Genome Sequence of Physisporinus lineatus.</title>
        <authorList>
            <person name="Buettner E."/>
        </authorList>
    </citation>
    <scope>NUCLEOTIDE SEQUENCE</scope>
    <source>
        <strain evidence="2">VT162</strain>
    </source>
</reference>
<dbReference type="AlphaFoldDB" id="A0AAD5Y7M1"/>
<sequence length="458" mass="51114">MSAATERMPARNHRSAPTFDPSHPRSLSRYFQDLEAWFIVAQVTEDAKKKEYAVTYVSVAEEDIWSSLPSFSDRDKTYIDFKTAVQSLYPSSNSDRKFTVNDLDLLITRFARQGVHTIEDLSSYYRQYHAMSTFLIQKDRISKGEQSRGFKRGLPDSLWTRIAARLQIVLPKHNPEDYYQLTDIYDAATFVLHGTVPVSTVDSPTPSTSQPVVSPAAPTVKTEELSAMFETFAKTITMAMAPLLTAVQTQQQQQPARPANLGFGRPNRTPGCLFCSDMGHMIGMCPKVEEDIRNGRCKRSADGRVVLPSGAVIPGSMPGETMRDRLNEWHRLNPGQLAQVTAGTMMLEVSEPSRAMFSLTTDDRIAAMERELLQLRAIQAQSRPGREVFDGVHIPARTARPKATAIRRTGPPGVRIAEPPVTAVIPAIHYRRPHRSPQHPVAVNLGSHRSSHLSLPLR</sequence>
<organism evidence="2 3">
    <name type="scientific">Meripilus lineatus</name>
    <dbReference type="NCBI Taxonomy" id="2056292"/>
    <lineage>
        <taxon>Eukaryota</taxon>
        <taxon>Fungi</taxon>
        <taxon>Dikarya</taxon>
        <taxon>Basidiomycota</taxon>
        <taxon>Agaricomycotina</taxon>
        <taxon>Agaricomycetes</taxon>
        <taxon>Polyporales</taxon>
        <taxon>Meripilaceae</taxon>
        <taxon>Meripilus</taxon>
    </lineage>
</organism>
<comment type="caution">
    <text evidence="2">The sequence shown here is derived from an EMBL/GenBank/DDBJ whole genome shotgun (WGS) entry which is preliminary data.</text>
</comment>
<evidence type="ECO:0000313" key="2">
    <source>
        <dbReference type="EMBL" id="KAJ3473253.1"/>
    </source>
</evidence>
<evidence type="ECO:0008006" key="4">
    <source>
        <dbReference type="Google" id="ProtNLM"/>
    </source>
</evidence>
<keyword evidence="3" id="KW-1185">Reference proteome</keyword>
<feature type="compositionally biased region" description="Low complexity" evidence="1">
    <location>
        <begin position="445"/>
        <end position="458"/>
    </location>
</feature>
<dbReference type="Proteomes" id="UP001212997">
    <property type="component" value="Unassembled WGS sequence"/>
</dbReference>
<protein>
    <recommendedName>
        <fullName evidence="4">CCHC-type domain-containing protein</fullName>
    </recommendedName>
</protein>
<accession>A0AAD5Y7M1</accession>
<dbReference type="EMBL" id="JANAWD010001481">
    <property type="protein sequence ID" value="KAJ3473253.1"/>
    <property type="molecule type" value="Genomic_DNA"/>
</dbReference>
<feature type="region of interest" description="Disordered" evidence="1">
    <location>
        <begin position="1"/>
        <end position="24"/>
    </location>
</feature>
<feature type="region of interest" description="Disordered" evidence="1">
    <location>
        <begin position="434"/>
        <end position="458"/>
    </location>
</feature>
<evidence type="ECO:0000313" key="3">
    <source>
        <dbReference type="Proteomes" id="UP001212997"/>
    </source>
</evidence>